<keyword evidence="4" id="KW-1185">Reference proteome</keyword>
<sequence>MDAAAVDRVADRAHGCLLGVALGDALGMPTEGMAPGDLERRLGWVDDLLPGPGRALPAGQVTDDTEQTVMLAEAILAADGAVRAEGVTRHLLAWVDRAGPRADAVIGPSTARAFAQLRSGADPRTTGRSGTTNGAAMRITPVGLIHRPDDLLALVGAVEESCVMSHHTGVAISGASLVAGAVSAAVDLDVPGGGPAPDAVLDTLLDTAAHAARLGATRGIPVPAPDLAARADHARRIAERTDDDRTFLRRLHEEIGSSVATEESVPAAIGCLVRGGGMPFRVAVLAANLGADTDTVGAMAGGIAGALHGASGVPADLIARVLAVSSLDVQRLAVPLARLRLR</sequence>
<proteinExistence type="inferred from homology"/>
<organism evidence="3 4">
    <name type="scientific">Georgenia halotolerans</name>
    <dbReference type="NCBI Taxonomy" id="3028317"/>
    <lineage>
        <taxon>Bacteria</taxon>
        <taxon>Bacillati</taxon>
        <taxon>Actinomycetota</taxon>
        <taxon>Actinomycetes</taxon>
        <taxon>Micrococcales</taxon>
        <taxon>Bogoriellaceae</taxon>
        <taxon>Georgenia</taxon>
    </lineage>
</organism>
<dbReference type="Gene3D" id="1.10.4080.10">
    <property type="entry name" value="ADP-ribosylation/Crystallin J1"/>
    <property type="match status" value="1"/>
</dbReference>
<accession>A0ABT5TXY3</accession>
<name>A0ABT5TXY3_9MICO</name>
<comment type="caution">
    <text evidence="3">The sequence shown here is derived from an EMBL/GenBank/DDBJ whole genome shotgun (WGS) entry which is preliminary data.</text>
</comment>
<dbReference type="PANTHER" id="PTHR16222">
    <property type="entry name" value="ADP-RIBOSYLGLYCOHYDROLASE"/>
    <property type="match status" value="1"/>
</dbReference>
<dbReference type="SUPFAM" id="SSF101478">
    <property type="entry name" value="ADP-ribosylglycohydrolase"/>
    <property type="match status" value="1"/>
</dbReference>
<comment type="similarity">
    <text evidence="1">Belongs to the ADP-ribosylglycohydrolase family.</text>
</comment>
<evidence type="ECO:0000256" key="2">
    <source>
        <dbReference type="ARBA" id="ARBA00022801"/>
    </source>
</evidence>
<dbReference type="InterPro" id="IPR005502">
    <property type="entry name" value="Ribosyl_crysJ1"/>
</dbReference>
<dbReference type="PANTHER" id="PTHR16222:SF24">
    <property type="entry name" value="ADP-RIBOSYLHYDROLASE ARH3"/>
    <property type="match status" value="1"/>
</dbReference>
<protein>
    <submittedName>
        <fullName evidence="3">ADP-ribosylglycohydrolase family protein</fullName>
    </submittedName>
</protein>
<dbReference type="InterPro" id="IPR050792">
    <property type="entry name" value="ADP-ribosylglycohydrolase"/>
</dbReference>
<reference evidence="3" key="1">
    <citation type="submission" date="2023-02" db="EMBL/GenBank/DDBJ databases">
        <title>Georgenia sp.10Sc9-8, isolated from a soil sample collected from the Taklamakan desert.</title>
        <authorList>
            <person name="Liu S."/>
        </authorList>
    </citation>
    <scope>NUCLEOTIDE SEQUENCE</scope>
    <source>
        <strain evidence="3">10Sc9-8</strain>
    </source>
</reference>
<dbReference type="Pfam" id="PF03747">
    <property type="entry name" value="ADP_ribosyl_GH"/>
    <property type="match status" value="1"/>
</dbReference>
<dbReference type="InterPro" id="IPR036705">
    <property type="entry name" value="Ribosyl_crysJ1_sf"/>
</dbReference>
<dbReference type="EMBL" id="JARACI010001008">
    <property type="protein sequence ID" value="MDD9206933.1"/>
    <property type="molecule type" value="Genomic_DNA"/>
</dbReference>
<evidence type="ECO:0000313" key="3">
    <source>
        <dbReference type="EMBL" id="MDD9206933.1"/>
    </source>
</evidence>
<evidence type="ECO:0000313" key="4">
    <source>
        <dbReference type="Proteomes" id="UP001165561"/>
    </source>
</evidence>
<dbReference type="Proteomes" id="UP001165561">
    <property type="component" value="Unassembled WGS sequence"/>
</dbReference>
<keyword evidence="2" id="KW-0378">Hydrolase</keyword>
<gene>
    <name evidence="3" type="ORF">PU560_10710</name>
</gene>
<evidence type="ECO:0000256" key="1">
    <source>
        <dbReference type="ARBA" id="ARBA00010702"/>
    </source>
</evidence>